<comment type="caution">
    <text evidence="2">The sequence shown here is derived from an EMBL/GenBank/DDBJ whole genome shotgun (WGS) entry which is preliminary data.</text>
</comment>
<dbReference type="Pfam" id="PF00646">
    <property type="entry name" value="F-box"/>
    <property type="match status" value="1"/>
</dbReference>
<dbReference type="OrthoDB" id="1918565at2759"/>
<dbReference type="SUPFAM" id="SSF81383">
    <property type="entry name" value="F-box domain"/>
    <property type="match status" value="1"/>
</dbReference>
<dbReference type="Pfam" id="PF14299">
    <property type="entry name" value="PP2"/>
    <property type="match status" value="1"/>
</dbReference>
<dbReference type="AlphaFoldDB" id="A0A1Q3CHC8"/>
<reference evidence="3" key="1">
    <citation type="submission" date="2016-04" db="EMBL/GenBank/DDBJ databases">
        <title>Cephalotus genome sequencing.</title>
        <authorList>
            <person name="Fukushima K."/>
            <person name="Hasebe M."/>
            <person name="Fang X."/>
        </authorList>
    </citation>
    <scope>NUCLEOTIDE SEQUENCE [LARGE SCALE GENOMIC DNA]</scope>
    <source>
        <strain evidence="3">cv. St1</strain>
    </source>
</reference>
<evidence type="ECO:0000313" key="2">
    <source>
        <dbReference type="EMBL" id="GAV79528.1"/>
    </source>
</evidence>
<dbReference type="PANTHER" id="PTHR32278:SF111">
    <property type="entry name" value="F-BOX PROTEIN PP2-B12-RELATED"/>
    <property type="match status" value="1"/>
</dbReference>
<name>A0A1Q3CHC8_CEPFO</name>
<accession>A0A1Q3CHC8</accession>
<dbReference type="PANTHER" id="PTHR32278">
    <property type="entry name" value="F-BOX DOMAIN-CONTAINING PROTEIN"/>
    <property type="match status" value="1"/>
</dbReference>
<proteinExistence type="predicted"/>
<protein>
    <submittedName>
        <fullName evidence="2">F-box domain-containing protein/PP2 domain-containing protein</fullName>
    </submittedName>
</protein>
<dbReference type="CDD" id="cd22162">
    <property type="entry name" value="F-box_AtSKIP3-like"/>
    <property type="match status" value="1"/>
</dbReference>
<dbReference type="EMBL" id="BDDD01001991">
    <property type="protein sequence ID" value="GAV79528.1"/>
    <property type="molecule type" value="Genomic_DNA"/>
</dbReference>
<dbReference type="InterPro" id="IPR036047">
    <property type="entry name" value="F-box-like_dom_sf"/>
</dbReference>
<dbReference type="Proteomes" id="UP000187406">
    <property type="component" value="Unassembled WGS sequence"/>
</dbReference>
<organism evidence="2 3">
    <name type="scientific">Cephalotus follicularis</name>
    <name type="common">Albany pitcher plant</name>
    <dbReference type="NCBI Taxonomy" id="3775"/>
    <lineage>
        <taxon>Eukaryota</taxon>
        <taxon>Viridiplantae</taxon>
        <taxon>Streptophyta</taxon>
        <taxon>Embryophyta</taxon>
        <taxon>Tracheophyta</taxon>
        <taxon>Spermatophyta</taxon>
        <taxon>Magnoliopsida</taxon>
        <taxon>eudicotyledons</taxon>
        <taxon>Gunneridae</taxon>
        <taxon>Pentapetalae</taxon>
        <taxon>rosids</taxon>
        <taxon>fabids</taxon>
        <taxon>Oxalidales</taxon>
        <taxon>Cephalotaceae</taxon>
        <taxon>Cephalotus</taxon>
    </lineage>
</organism>
<dbReference type="InterPro" id="IPR025886">
    <property type="entry name" value="PP2-like"/>
</dbReference>
<dbReference type="Gene3D" id="1.20.1280.50">
    <property type="match status" value="1"/>
</dbReference>
<dbReference type="InParanoid" id="A0A1Q3CHC8"/>
<evidence type="ECO:0000259" key="1">
    <source>
        <dbReference type="Pfam" id="PF00646"/>
    </source>
</evidence>
<sequence>MEGLCELPEGCIAHVLSLTGPRDACRSSLVSSTFKSAAESDVVWESFLPPEYKSIIATSASPSALPFTSKKDLFLSLCHNPILIDDGNKSFSLDKWSGKKCYMISARDLMIVWGNTPTYWRWISLPEARFAEVAELKSVCWLEVRGRINTRMLSPTTLYAAYLVFKAATTTRPYGFEFQPVEAEIGLIGSESCKRTVYLDIERGQRQQYQIVPRHVGRVGHFTWNRMLGLQASVPAERNLQYPKDRGDKWFEIELGDFYNEGGDQGELEISVLEVVGGYWKGGIIIQGIDIRPKVG</sequence>
<keyword evidence="3" id="KW-1185">Reference proteome</keyword>
<feature type="domain" description="F-box" evidence="1">
    <location>
        <begin position="4"/>
        <end position="45"/>
    </location>
</feature>
<evidence type="ECO:0000313" key="3">
    <source>
        <dbReference type="Proteomes" id="UP000187406"/>
    </source>
</evidence>
<dbReference type="STRING" id="3775.A0A1Q3CHC8"/>
<gene>
    <name evidence="2" type="ORF">CFOL_v3_22993</name>
</gene>
<dbReference type="InterPro" id="IPR001810">
    <property type="entry name" value="F-box_dom"/>
</dbReference>
<dbReference type="FunCoup" id="A0A1Q3CHC8">
    <property type="interactions" value="769"/>
</dbReference>